<dbReference type="Proteomes" id="UP000030151">
    <property type="component" value="Unassembled WGS sequence"/>
</dbReference>
<dbReference type="HOGENOM" id="CLU_046879_0_0_1"/>
<dbReference type="CDD" id="cd14688">
    <property type="entry name" value="bZIP_YAP"/>
    <property type="match status" value="1"/>
</dbReference>
<dbReference type="EMBL" id="JELW01000002">
    <property type="protein sequence ID" value="EXV05264.1"/>
    <property type="molecule type" value="Genomic_DNA"/>
</dbReference>
<proteinExistence type="predicted"/>
<accession>A0A0A1V501</accession>
<feature type="compositionally biased region" description="Basic and acidic residues" evidence="1">
    <location>
        <begin position="119"/>
        <end position="135"/>
    </location>
</feature>
<feature type="compositionally biased region" description="Basic residues" evidence="1">
    <location>
        <begin position="109"/>
        <end position="118"/>
    </location>
</feature>
<comment type="caution">
    <text evidence="2">The sequence shown here is derived from an EMBL/GenBank/DDBJ whole genome shotgun (WGS) entry which is preliminary data.</text>
</comment>
<gene>
    <name evidence="2" type="ORF">X797_002952</name>
</gene>
<dbReference type="InterPro" id="IPR046347">
    <property type="entry name" value="bZIP_sf"/>
</dbReference>
<feature type="region of interest" description="Disordered" evidence="1">
    <location>
        <begin position="83"/>
        <end position="135"/>
    </location>
</feature>
<evidence type="ECO:0000256" key="1">
    <source>
        <dbReference type="SAM" id="MobiDB-lite"/>
    </source>
</evidence>
<name>A0A0A1V501_9HYPO</name>
<dbReference type="OrthoDB" id="3555317at2759"/>
<evidence type="ECO:0000313" key="3">
    <source>
        <dbReference type="Proteomes" id="UP000030151"/>
    </source>
</evidence>
<protein>
    <submittedName>
        <fullName evidence="2">BZIP transcription factor</fullName>
    </submittedName>
</protein>
<dbReference type="Gene3D" id="1.20.5.170">
    <property type="match status" value="1"/>
</dbReference>
<dbReference type="GO" id="GO:0003700">
    <property type="term" value="F:DNA-binding transcription factor activity"/>
    <property type="evidence" value="ECO:0007669"/>
    <property type="project" value="InterPro"/>
</dbReference>
<evidence type="ECO:0000313" key="2">
    <source>
        <dbReference type="EMBL" id="EXV05264.1"/>
    </source>
</evidence>
<sequence length="528" mass="58834">MDSWPHNRPGVDPSTLWPNDNFMLLQNYTLPYSRETMAWTSEAAFFANYYPISAAMQGVAGSEAPDCYGTNGVHNPLDGLATHGCAGADSDTKSTEQQQPDPNVQGPLLRKKRGRPRRTKENQNKGEQEKLLGKRREQLRIAQRKFREKRDMEISGLLARNNQLEATVESLTTSITSLGEALAQSNVLVSDGDLHGRLPETIGKCISLVSNNGEATNTRHVAAVNPQLELSLPLNFFIRPCPVFSVLPLLENDLAEKLKNPVPVSGINYQELIDILDAALVFSAYMKVANPSISLQRVQHYFHLALTIMDRNRLKSYYATLFHSKLTRQPTLFINDNIPFLQVGGAGTHYGDTRPQPLSHTSSHSPTIFKRAEPSVITAAPLQKVPPAWAARLDGTWFDITDLEMFLKAKRVSLHRCQRAHTQSKSACPKGSVSLQQFVQVLLLRAVSLGQSPGFKRQDVEDALQSCVLLSSPLRVVTFMGHIPIENPTDLLRDQNINNSSSMADEKSQGWRTEERRLTQRRSLLPIA</sequence>
<dbReference type="SUPFAM" id="SSF57959">
    <property type="entry name" value="Leucine zipper domain"/>
    <property type="match status" value="1"/>
</dbReference>
<organism evidence="2 3">
    <name type="scientific">Metarhizium robertsii</name>
    <dbReference type="NCBI Taxonomy" id="568076"/>
    <lineage>
        <taxon>Eukaryota</taxon>
        <taxon>Fungi</taxon>
        <taxon>Dikarya</taxon>
        <taxon>Ascomycota</taxon>
        <taxon>Pezizomycotina</taxon>
        <taxon>Sordariomycetes</taxon>
        <taxon>Hypocreomycetidae</taxon>
        <taxon>Hypocreales</taxon>
        <taxon>Clavicipitaceae</taxon>
        <taxon>Metarhizium</taxon>
    </lineage>
</organism>
<dbReference type="AlphaFoldDB" id="A0A0A1V501"/>
<dbReference type="PANTHER" id="PTHR40618">
    <property type="entry name" value="B-ZIP TRANSCRIPTION FACTOR (EUROFUNG)-RELATED"/>
    <property type="match status" value="1"/>
</dbReference>
<dbReference type="PANTHER" id="PTHR40618:SF1">
    <property type="entry name" value="B-ZIP TRANSCRIPTION FACTOR (EUROFUNG)"/>
    <property type="match status" value="1"/>
</dbReference>
<reference evidence="2 3" key="1">
    <citation type="submission" date="2014-02" db="EMBL/GenBank/DDBJ databases">
        <title>The genome sequence of the entomopathogenic fungus Metarhizium robertsii ARSEF 2575.</title>
        <authorList>
            <person name="Giuliano Garisto Donzelli B."/>
            <person name="Roe B.A."/>
            <person name="Macmil S.L."/>
            <person name="Krasnoff S.B."/>
            <person name="Gibson D.M."/>
        </authorList>
    </citation>
    <scope>NUCLEOTIDE SEQUENCE [LARGE SCALE GENOMIC DNA]</scope>
    <source>
        <strain evidence="2 3">ARSEF 2575</strain>
    </source>
</reference>